<dbReference type="Proteomes" id="UP000195755">
    <property type="component" value="Chromosome"/>
</dbReference>
<evidence type="ECO:0000259" key="1">
    <source>
        <dbReference type="SMART" id="SM00471"/>
    </source>
</evidence>
<sequence length="325" mass="35439">MKIDDLVIPETAACVAAREVATAYCSPALLNHSIRSYLWAAAHAKEAGIAFDAELLYVAALLHDIGLVKEFDSHSVSFDEAGGHVAWVFAAGAGWPVERRVRVAEVIVRHMWSRVDVAEDPEGHLLEYSTSVDISGRGIDAIPAGLRAEVLDRYPRLGLKDEFVACFESQAERKPDSSAAAAVRNGIAARVAANPWTPERPRWSRVPPLLGVRAFSGPAYEGRHAPTRQLAGSDRSAQAFRRRLIAVLAASMAESNSWFIGAGRQRLLPFTRSSLIRYRGPALRPRSSSIPLSTSTYLMSSQGMNRRLSGVLVRMPSASTNVRPE</sequence>
<evidence type="ECO:0000313" key="2">
    <source>
        <dbReference type="EMBL" id="ARZ67958.1"/>
    </source>
</evidence>
<organism evidence="2 3">
    <name type="scientific">Streptomyces albireticuli</name>
    <dbReference type="NCBI Taxonomy" id="1940"/>
    <lineage>
        <taxon>Bacteria</taxon>
        <taxon>Bacillati</taxon>
        <taxon>Actinomycetota</taxon>
        <taxon>Actinomycetes</taxon>
        <taxon>Kitasatosporales</taxon>
        <taxon>Streptomycetaceae</taxon>
        <taxon>Streptomyces</taxon>
    </lineage>
</organism>
<dbReference type="Gene3D" id="1.10.3210.10">
    <property type="entry name" value="Hypothetical protein af1432"/>
    <property type="match status" value="1"/>
</dbReference>
<reference evidence="2 3" key="1">
    <citation type="submission" date="2017-06" db="EMBL/GenBank/DDBJ databases">
        <title>Streptomyces albireticuli Genome sequencing and assembly.</title>
        <authorList>
            <person name="Wang Y."/>
            <person name="Du B."/>
            <person name="Ding Y."/>
            <person name="Liu H."/>
            <person name="Hou Q."/>
            <person name="Liu K."/>
            <person name="Yao L."/>
            <person name="Wang C."/>
        </authorList>
    </citation>
    <scope>NUCLEOTIDE SEQUENCE [LARGE SCALE GENOMIC DNA]</scope>
    <source>
        <strain evidence="2 3">MDJK11</strain>
    </source>
</reference>
<feature type="domain" description="HD/PDEase" evidence="1">
    <location>
        <begin position="25"/>
        <end position="101"/>
    </location>
</feature>
<dbReference type="InterPro" id="IPR003607">
    <property type="entry name" value="HD/PDEase_dom"/>
</dbReference>
<dbReference type="EMBL" id="CP021744">
    <property type="protein sequence ID" value="ARZ67958.1"/>
    <property type="molecule type" value="Genomic_DNA"/>
</dbReference>
<name>A0A1Z2L0Y8_9ACTN</name>
<proteinExistence type="predicted"/>
<dbReference type="OrthoDB" id="8478129at2"/>
<dbReference type="SUPFAM" id="SSF109604">
    <property type="entry name" value="HD-domain/PDEase-like"/>
    <property type="match status" value="1"/>
</dbReference>
<dbReference type="Pfam" id="PF01966">
    <property type="entry name" value="HD"/>
    <property type="match status" value="1"/>
</dbReference>
<gene>
    <name evidence="2" type="ORF">SMD11_2307</name>
</gene>
<dbReference type="KEGG" id="salj:SMD11_2307"/>
<dbReference type="CDD" id="cd00077">
    <property type="entry name" value="HDc"/>
    <property type="match status" value="1"/>
</dbReference>
<dbReference type="PANTHER" id="PTHR35569">
    <property type="entry name" value="CYANAMIDE HYDRATASE DDI2-RELATED"/>
    <property type="match status" value="1"/>
</dbReference>
<dbReference type="PANTHER" id="PTHR35569:SF1">
    <property type="entry name" value="CYANAMIDE HYDRATASE DDI2-RELATED"/>
    <property type="match status" value="1"/>
</dbReference>
<protein>
    <submittedName>
        <fullName evidence="2">Cyanamide hydratase</fullName>
    </submittedName>
</protein>
<dbReference type="InterPro" id="IPR006674">
    <property type="entry name" value="HD_domain"/>
</dbReference>
<accession>A0A1Z2L0Y8</accession>
<dbReference type="SMART" id="SM00471">
    <property type="entry name" value="HDc"/>
    <property type="match status" value="1"/>
</dbReference>
<evidence type="ECO:0000313" key="3">
    <source>
        <dbReference type="Proteomes" id="UP000195755"/>
    </source>
</evidence>
<dbReference type="AlphaFoldDB" id="A0A1Z2L0Y8"/>